<dbReference type="Gene3D" id="2.70.130.10">
    <property type="entry name" value="Mannose-6-phosphate receptor binding domain"/>
    <property type="match status" value="1"/>
</dbReference>
<keyword evidence="2" id="KW-0732">Signal</keyword>
<feature type="signal peptide" evidence="2">
    <location>
        <begin position="1"/>
        <end position="28"/>
    </location>
</feature>
<protein>
    <submittedName>
        <fullName evidence="3">Uncharacterized protein</fullName>
    </submittedName>
</protein>
<reference evidence="3" key="3">
    <citation type="submission" date="2023-05" db="EMBL/GenBank/DDBJ databases">
        <authorList>
            <person name="Smith C.H."/>
        </authorList>
    </citation>
    <scope>NUCLEOTIDE SEQUENCE</scope>
    <source>
        <strain evidence="3">CHS0354</strain>
        <tissue evidence="3">Mantle</tissue>
    </source>
</reference>
<dbReference type="InterPro" id="IPR009011">
    <property type="entry name" value="Man6P_isomerase_rcpt-bd_dom_sf"/>
</dbReference>
<dbReference type="PANTHER" id="PTHR15071">
    <property type="entry name" value="MANNOSE-6-PHOSPHATE RECEPTOR FAMILY MEMBER"/>
    <property type="match status" value="1"/>
</dbReference>
<evidence type="ECO:0000313" key="3">
    <source>
        <dbReference type="EMBL" id="KAK3581368.1"/>
    </source>
</evidence>
<dbReference type="GO" id="GO:0005802">
    <property type="term" value="C:trans-Golgi network"/>
    <property type="evidence" value="ECO:0007669"/>
    <property type="project" value="TreeGrafter"/>
</dbReference>
<dbReference type="GO" id="GO:0000139">
    <property type="term" value="C:Golgi membrane"/>
    <property type="evidence" value="ECO:0007669"/>
    <property type="project" value="UniProtKB-SubCell"/>
</dbReference>
<organism evidence="3 4">
    <name type="scientific">Potamilus streckersoni</name>
    <dbReference type="NCBI Taxonomy" id="2493646"/>
    <lineage>
        <taxon>Eukaryota</taxon>
        <taxon>Metazoa</taxon>
        <taxon>Spiralia</taxon>
        <taxon>Lophotrochozoa</taxon>
        <taxon>Mollusca</taxon>
        <taxon>Bivalvia</taxon>
        <taxon>Autobranchia</taxon>
        <taxon>Heteroconchia</taxon>
        <taxon>Palaeoheterodonta</taxon>
        <taxon>Unionida</taxon>
        <taxon>Unionoidea</taxon>
        <taxon>Unionidae</taxon>
        <taxon>Ambleminae</taxon>
        <taxon>Lampsilini</taxon>
        <taxon>Potamilus</taxon>
    </lineage>
</organism>
<dbReference type="EMBL" id="JAEAOA010001006">
    <property type="protein sequence ID" value="KAK3581368.1"/>
    <property type="molecule type" value="Genomic_DNA"/>
</dbReference>
<feature type="chain" id="PRO_5042290483" evidence="2">
    <location>
        <begin position="29"/>
        <end position="229"/>
    </location>
</feature>
<reference evidence="3" key="1">
    <citation type="journal article" date="2021" name="Genome Biol. Evol.">
        <title>A High-Quality Reference Genome for a Parasitic Bivalve with Doubly Uniparental Inheritance (Bivalvia: Unionida).</title>
        <authorList>
            <person name="Smith C.H."/>
        </authorList>
    </citation>
    <scope>NUCLEOTIDE SEQUENCE</scope>
    <source>
        <strain evidence="3">CHS0354</strain>
    </source>
</reference>
<dbReference type="SUPFAM" id="SSF50911">
    <property type="entry name" value="Mannose 6-phosphate receptor domain"/>
    <property type="match status" value="1"/>
</dbReference>
<feature type="non-terminal residue" evidence="3">
    <location>
        <position position="229"/>
    </location>
</feature>
<name>A0AAE0VK87_9BIVA</name>
<keyword evidence="4" id="KW-1185">Reference proteome</keyword>
<evidence type="ECO:0000256" key="1">
    <source>
        <dbReference type="SAM" id="MobiDB-lite"/>
    </source>
</evidence>
<accession>A0AAE0VK87</accession>
<sequence length="229" mass="26039">MPSSYENGLRHYHCYLFLWSVLSLLVRTGDIPIDQFNSCTAVINKRVISLQPLAKRNGPRIFTVYNSWNYSFNPCFSFDEPENPHEGFGDQCLSVLVCKFREENNRKFYYTLGFQAGAKFQASVGEDGNTTVALIYQGFRSFRHRKTFVTLVCDRNRTKDEDALFVIKEDKGKGNIEAELHHLCSCIDGCPNVTLTQVTSATRPQEDMLDLDSKIDPGVDEGNTSIIRN</sequence>
<comment type="caution">
    <text evidence="3">The sequence shown here is derived from an EMBL/GenBank/DDBJ whole genome shotgun (WGS) entry which is preliminary data.</text>
</comment>
<dbReference type="PANTHER" id="PTHR15071:SF0">
    <property type="entry name" value="MANNOSE 6-PHOSPHATE RECEPTOR-LIKE PROTEIN 1"/>
    <property type="match status" value="1"/>
</dbReference>
<evidence type="ECO:0000256" key="2">
    <source>
        <dbReference type="SAM" id="SignalP"/>
    </source>
</evidence>
<proteinExistence type="predicted"/>
<gene>
    <name evidence="3" type="ORF">CHS0354_016212</name>
</gene>
<reference evidence="3" key="2">
    <citation type="journal article" date="2021" name="Genome Biol. Evol.">
        <title>Developing a high-quality reference genome for a parasitic bivalve with doubly uniparental inheritance (Bivalvia: Unionida).</title>
        <authorList>
            <person name="Smith C.H."/>
        </authorList>
    </citation>
    <scope>NUCLEOTIDE SEQUENCE</scope>
    <source>
        <strain evidence="3">CHS0354</strain>
        <tissue evidence="3">Mantle</tissue>
    </source>
</reference>
<dbReference type="Proteomes" id="UP001195483">
    <property type="component" value="Unassembled WGS sequence"/>
</dbReference>
<evidence type="ECO:0000313" key="4">
    <source>
        <dbReference type="Proteomes" id="UP001195483"/>
    </source>
</evidence>
<dbReference type="AlphaFoldDB" id="A0AAE0VK87"/>
<feature type="region of interest" description="Disordered" evidence="1">
    <location>
        <begin position="210"/>
        <end position="229"/>
    </location>
</feature>